<dbReference type="CDD" id="cd05941">
    <property type="entry name" value="MCS"/>
    <property type="match status" value="1"/>
</dbReference>
<comment type="similarity">
    <text evidence="1">Belongs to the ATP-dependent AMP-binding enzyme family.</text>
</comment>
<feature type="domain" description="AMP-dependent synthetase/ligase" evidence="3">
    <location>
        <begin position="118"/>
        <end position="544"/>
    </location>
</feature>
<dbReference type="Proteomes" id="UP000075886">
    <property type="component" value="Unassembled WGS sequence"/>
</dbReference>
<evidence type="ECO:0000259" key="3">
    <source>
        <dbReference type="Pfam" id="PF00501"/>
    </source>
</evidence>
<reference evidence="5" key="2">
    <citation type="submission" date="2020-05" db="UniProtKB">
        <authorList>
            <consortium name="EnsemblMetazoa"/>
        </authorList>
    </citation>
    <scope>IDENTIFICATION</scope>
    <source>
        <strain evidence="5">FAR1</strain>
    </source>
</reference>
<dbReference type="Pfam" id="PF00501">
    <property type="entry name" value="AMP-binding"/>
    <property type="match status" value="1"/>
</dbReference>
<accession>A0A182QV14</accession>
<dbReference type="PANTHER" id="PTHR43201">
    <property type="entry name" value="ACYL-COA SYNTHETASE"/>
    <property type="match status" value="1"/>
</dbReference>
<keyword evidence="6" id="KW-1185">Reference proteome</keyword>
<dbReference type="Gene3D" id="3.30.300.30">
    <property type="match status" value="1"/>
</dbReference>
<evidence type="ECO:0000256" key="1">
    <source>
        <dbReference type="ARBA" id="ARBA00006432"/>
    </source>
</evidence>
<feature type="compositionally biased region" description="Basic and acidic residues" evidence="2">
    <location>
        <begin position="66"/>
        <end position="85"/>
    </location>
</feature>
<dbReference type="InterPro" id="IPR020845">
    <property type="entry name" value="AMP-binding_CS"/>
</dbReference>
<dbReference type="PANTHER" id="PTHR43201:SF8">
    <property type="entry name" value="ACYL-COA SYNTHETASE FAMILY MEMBER 3"/>
    <property type="match status" value="1"/>
</dbReference>
<proteinExistence type="inferred from homology"/>
<dbReference type="EMBL" id="AXCN02001102">
    <property type="status" value="NOT_ANNOTATED_CDS"/>
    <property type="molecule type" value="Genomic_DNA"/>
</dbReference>
<protein>
    <recommendedName>
        <fullName evidence="7">AMP-dependent synthetase/ligase domain-containing protein</fullName>
    </recommendedName>
</protein>
<dbReference type="GO" id="GO:0006631">
    <property type="term" value="P:fatty acid metabolic process"/>
    <property type="evidence" value="ECO:0007669"/>
    <property type="project" value="TreeGrafter"/>
</dbReference>
<dbReference type="InterPro" id="IPR042099">
    <property type="entry name" value="ANL_N_sf"/>
</dbReference>
<reference evidence="6" key="1">
    <citation type="submission" date="2014-01" db="EMBL/GenBank/DDBJ databases">
        <title>The Genome Sequence of Anopheles farauti FAR1 (V2).</title>
        <authorList>
            <consortium name="The Broad Institute Genomics Platform"/>
            <person name="Neafsey D.E."/>
            <person name="Besansky N."/>
            <person name="Howell P."/>
            <person name="Walton C."/>
            <person name="Young S.K."/>
            <person name="Zeng Q."/>
            <person name="Gargeya S."/>
            <person name="Fitzgerald M."/>
            <person name="Haas B."/>
            <person name="Abouelleil A."/>
            <person name="Allen A.W."/>
            <person name="Alvarado L."/>
            <person name="Arachchi H.M."/>
            <person name="Berlin A.M."/>
            <person name="Chapman S.B."/>
            <person name="Gainer-Dewar J."/>
            <person name="Goldberg J."/>
            <person name="Griggs A."/>
            <person name="Gujja S."/>
            <person name="Hansen M."/>
            <person name="Howarth C."/>
            <person name="Imamovic A."/>
            <person name="Ireland A."/>
            <person name="Larimer J."/>
            <person name="McCowan C."/>
            <person name="Murphy C."/>
            <person name="Pearson M."/>
            <person name="Poon T.W."/>
            <person name="Priest M."/>
            <person name="Roberts A."/>
            <person name="Saif S."/>
            <person name="Shea T."/>
            <person name="Sisk P."/>
            <person name="Sykes S."/>
            <person name="Wortman J."/>
            <person name="Nusbaum C."/>
            <person name="Birren B."/>
        </authorList>
    </citation>
    <scope>NUCLEOTIDE SEQUENCE [LARGE SCALE GENOMIC DNA]</scope>
    <source>
        <strain evidence="6">FAR1</strain>
    </source>
</reference>
<dbReference type="VEuPathDB" id="VectorBase:AFAF017441"/>
<dbReference type="PROSITE" id="PS00455">
    <property type="entry name" value="AMP_BINDING"/>
    <property type="match status" value="1"/>
</dbReference>
<evidence type="ECO:0000313" key="5">
    <source>
        <dbReference type="EnsemblMetazoa" id="AFAF017441-PA"/>
    </source>
</evidence>
<dbReference type="GO" id="GO:0031956">
    <property type="term" value="F:medium-chain fatty acid-CoA ligase activity"/>
    <property type="evidence" value="ECO:0007669"/>
    <property type="project" value="TreeGrafter"/>
</dbReference>
<dbReference type="EnsemblMetazoa" id="AFAF017441-RA">
    <property type="protein sequence ID" value="AFAF017441-PA"/>
    <property type="gene ID" value="AFAF017441"/>
</dbReference>
<dbReference type="AlphaFoldDB" id="A0A182QV14"/>
<feature type="region of interest" description="Disordered" evidence="2">
    <location>
        <begin position="58"/>
        <end position="85"/>
    </location>
</feature>
<dbReference type="SUPFAM" id="SSF56801">
    <property type="entry name" value="Acetyl-CoA synthetase-like"/>
    <property type="match status" value="1"/>
</dbReference>
<dbReference type="InterPro" id="IPR025110">
    <property type="entry name" value="AMP-bd_C"/>
</dbReference>
<evidence type="ECO:0008006" key="7">
    <source>
        <dbReference type="Google" id="ProtNLM"/>
    </source>
</evidence>
<sequence length="697" mass="77571">MTKFVHARHCLELASGRLGVAATSFSPRLFTPNSSTTTPWLKQYALRLRSHSSRLLSARSYSTQADNRRPATKDGVDDGDRPPLDPEAVHAELLRRLTKIYEQEEERALIVPPFKRALLYGEKSAVRDQAGDFSFIQLYEAVKRLAAQISKCCGSASQSRVAFLCPNNITYVISQWACWFSGQVAVPLNAKYPADLLEYYIKDSDASLLLTTPEFLSLAEPLAAKLQRPLLVVNHDLLQTNGPTNGDPAAPAVTDVSYLDPRRENLLQLNDTLVVESALNGEFYRDANALILYTSGTTGRPKGVVLSYANVDAQLRALGHAWQVSATDSVLHTLPLNHVHGAINALNLPLATGAKCVMLPKFDSSSVWSYLLNVNMTTKERVNVFMGVPTMYGLLIREYDAVFGKNARMCDYVKTHCRNKIRLMISGSAPLPGNIFARWQEITGHRLLERYGMTEIGMAISNPYREDDGWRSRRQGCVGMPLPGVSVRIVEAETGRQLTLEGRENEGIWQTAATTSPPFVPPKVEESIAGQLYVKGRSVFREYWQRPQETASEFDADGWFRTGDTARYEDGTIRILGRTSVDIIKSGGFKLSALEIETALHEHPETADVAVLGLPDETWGQRVVAVISLREPAPDTTFSIPKLLVWLEQKLPKQAIPKEVRVVEEIPRNAMGKINKRELIERLYGAETTQQPPVQQP</sequence>
<evidence type="ECO:0000256" key="2">
    <source>
        <dbReference type="SAM" id="MobiDB-lite"/>
    </source>
</evidence>
<organism evidence="5 6">
    <name type="scientific">Anopheles farauti</name>
    <dbReference type="NCBI Taxonomy" id="69004"/>
    <lineage>
        <taxon>Eukaryota</taxon>
        <taxon>Metazoa</taxon>
        <taxon>Ecdysozoa</taxon>
        <taxon>Arthropoda</taxon>
        <taxon>Hexapoda</taxon>
        <taxon>Insecta</taxon>
        <taxon>Pterygota</taxon>
        <taxon>Neoptera</taxon>
        <taxon>Endopterygota</taxon>
        <taxon>Diptera</taxon>
        <taxon>Nematocera</taxon>
        <taxon>Culicoidea</taxon>
        <taxon>Culicidae</taxon>
        <taxon>Anophelinae</taxon>
        <taxon>Anopheles</taxon>
    </lineage>
</organism>
<name>A0A182QV14_9DIPT</name>
<dbReference type="InterPro" id="IPR000873">
    <property type="entry name" value="AMP-dep_synth/lig_dom"/>
</dbReference>
<dbReference type="STRING" id="69004.A0A182QV14"/>
<dbReference type="InterPro" id="IPR045851">
    <property type="entry name" value="AMP-bd_C_sf"/>
</dbReference>
<feature type="domain" description="AMP-binding enzyme C-terminal" evidence="4">
    <location>
        <begin position="595"/>
        <end position="673"/>
    </location>
</feature>
<dbReference type="Gene3D" id="3.40.50.12780">
    <property type="entry name" value="N-terminal domain of ligase-like"/>
    <property type="match status" value="1"/>
</dbReference>
<evidence type="ECO:0000313" key="6">
    <source>
        <dbReference type="Proteomes" id="UP000075886"/>
    </source>
</evidence>
<dbReference type="Pfam" id="PF13193">
    <property type="entry name" value="AMP-binding_C"/>
    <property type="match status" value="1"/>
</dbReference>
<evidence type="ECO:0000259" key="4">
    <source>
        <dbReference type="Pfam" id="PF13193"/>
    </source>
</evidence>